<reference evidence="1" key="1">
    <citation type="journal article" date="2013" name="J. Plant Res.">
        <title>Effect of fungi and light on seed germination of three Opuntia species from semiarid lands of central Mexico.</title>
        <authorList>
            <person name="Delgado-Sanchez P."/>
            <person name="Jimenez-Bremont J.F."/>
            <person name="Guerrero-Gonzalez Mde L."/>
            <person name="Flores J."/>
        </authorList>
    </citation>
    <scope>NUCLEOTIDE SEQUENCE</scope>
    <source>
        <tissue evidence="1">Cladode</tissue>
    </source>
</reference>
<dbReference type="PANTHER" id="PTHR34222">
    <property type="entry name" value="GAG_PRE-INTEGRS DOMAIN-CONTAINING PROTEIN"/>
    <property type="match status" value="1"/>
</dbReference>
<sequence length="124" mass="14415">MGVDSDVYGTRRSDILSLEPLPNLNKVFVFVIPEERQQAMARELEGRDRVEGAALKAVVTTNWSNWGHNQARSTNRPKCNHCQKLSHEKEQCFELVGYPLNWVNRRNARQNPRRERVVVKLWSS</sequence>
<organism evidence="1">
    <name type="scientific">Opuntia streptacantha</name>
    <name type="common">Prickly pear cactus</name>
    <name type="synonym">Opuntia cardona</name>
    <dbReference type="NCBI Taxonomy" id="393608"/>
    <lineage>
        <taxon>Eukaryota</taxon>
        <taxon>Viridiplantae</taxon>
        <taxon>Streptophyta</taxon>
        <taxon>Embryophyta</taxon>
        <taxon>Tracheophyta</taxon>
        <taxon>Spermatophyta</taxon>
        <taxon>Magnoliopsida</taxon>
        <taxon>eudicotyledons</taxon>
        <taxon>Gunneridae</taxon>
        <taxon>Pentapetalae</taxon>
        <taxon>Caryophyllales</taxon>
        <taxon>Cactineae</taxon>
        <taxon>Cactaceae</taxon>
        <taxon>Opuntioideae</taxon>
        <taxon>Opuntia</taxon>
    </lineage>
</organism>
<accession>A0A7C9E1T6</accession>
<proteinExistence type="predicted"/>
<dbReference type="PANTHER" id="PTHR34222:SF79">
    <property type="entry name" value="RETROVIRUS-RELATED POL POLYPROTEIN FROM TRANSPOSON TNT 1-94"/>
    <property type="match status" value="1"/>
</dbReference>
<evidence type="ECO:0000313" key="1">
    <source>
        <dbReference type="EMBL" id="MBA4650169.1"/>
    </source>
</evidence>
<dbReference type="AlphaFoldDB" id="A0A7C9E1T6"/>
<reference evidence="1" key="2">
    <citation type="submission" date="2020-07" db="EMBL/GenBank/DDBJ databases">
        <authorList>
            <person name="Vera ALvarez R."/>
            <person name="Arias-Moreno D.M."/>
            <person name="Jimenez-Jacinto V."/>
            <person name="Jimenez-Bremont J.F."/>
            <person name="Swaminathan K."/>
            <person name="Moose S.P."/>
            <person name="Guerrero-Gonzalez M.L."/>
            <person name="Marino-Ramirez L."/>
            <person name="Landsman D."/>
            <person name="Rodriguez-Kessler M."/>
            <person name="Delgado-Sanchez P."/>
        </authorList>
    </citation>
    <scope>NUCLEOTIDE SEQUENCE</scope>
    <source>
        <tissue evidence="1">Cladode</tissue>
    </source>
</reference>
<name>A0A7C9E1T6_OPUST</name>
<dbReference type="EMBL" id="GISG01163912">
    <property type="protein sequence ID" value="MBA4650169.1"/>
    <property type="molecule type" value="Transcribed_RNA"/>
</dbReference>
<protein>
    <submittedName>
        <fullName evidence="1">Uncharacterized protein</fullName>
    </submittedName>
</protein>